<protein>
    <recommendedName>
        <fullName evidence="3">AMP nucleosidase</fullName>
        <ecNumber evidence="2">3.2.2.4</ecNumber>
    </recommendedName>
    <alternativeName>
        <fullName evidence="3">AMP nucleosidase</fullName>
    </alternativeName>
</protein>
<organism evidence="4 5">
    <name type="scientific">Oceaniferula flava</name>
    <dbReference type="NCBI Taxonomy" id="2800421"/>
    <lineage>
        <taxon>Bacteria</taxon>
        <taxon>Pseudomonadati</taxon>
        <taxon>Verrucomicrobiota</taxon>
        <taxon>Verrucomicrobiia</taxon>
        <taxon>Verrucomicrobiales</taxon>
        <taxon>Verrucomicrobiaceae</taxon>
        <taxon>Oceaniferula</taxon>
    </lineage>
</organism>
<evidence type="ECO:0000313" key="4">
    <source>
        <dbReference type="EMBL" id="MBK1853652.1"/>
    </source>
</evidence>
<keyword evidence="5" id="KW-1185">Reference proteome</keyword>
<dbReference type="GO" id="GO:0005829">
    <property type="term" value="C:cytosol"/>
    <property type="evidence" value="ECO:0007669"/>
    <property type="project" value="TreeGrafter"/>
</dbReference>
<comment type="catalytic activity">
    <reaction evidence="1">
        <text>AMP + H2O = D-ribose 5-phosphate + adenine</text>
        <dbReference type="Rhea" id="RHEA:20129"/>
        <dbReference type="ChEBI" id="CHEBI:15377"/>
        <dbReference type="ChEBI" id="CHEBI:16708"/>
        <dbReference type="ChEBI" id="CHEBI:78346"/>
        <dbReference type="ChEBI" id="CHEBI:456215"/>
        <dbReference type="EC" id="3.2.2.4"/>
    </reaction>
</comment>
<evidence type="ECO:0000256" key="2">
    <source>
        <dbReference type="ARBA" id="ARBA00011985"/>
    </source>
</evidence>
<dbReference type="Gene3D" id="3.40.50.450">
    <property type="match status" value="1"/>
</dbReference>
<dbReference type="RefSeq" id="WP_309488248.1">
    <property type="nucleotide sequence ID" value="NZ_JAENIG010000001.1"/>
</dbReference>
<dbReference type="EC" id="3.2.2.4" evidence="2"/>
<evidence type="ECO:0000256" key="3">
    <source>
        <dbReference type="ARBA" id="ARBA00031983"/>
    </source>
</evidence>
<dbReference type="PANTHER" id="PTHR43393">
    <property type="entry name" value="CYTOKININ RIBOSIDE 5'-MONOPHOSPHATE PHOSPHORIBOHYDROLASE"/>
    <property type="match status" value="1"/>
</dbReference>
<name>A0AAE2SAZ4_9BACT</name>
<dbReference type="Pfam" id="PF03641">
    <property type="entry name" value="Lysine_decarbox"/>
    <property type="match status" value="1"/>
</dbReference>
<comment type="caution">
    <text evidence="4">The sequence shown here is derived from an EMBL/GenBank/DDBJ whole genome shotgun (WGS) entry which is preliminary data.</text>
</comment>
<dbReference type="Proteomes" id="UP000634206">
    <property type="component" value="Unassembled WGS sequence"/>
</dbReference>
<dbReference type="SUPFAM" id="SSF102405">
    <property type="entry name" value="MCP/YpsA-like"/>
    <property type="match status" value="1"/>
</dbReference>
<accession>A0AAE2SAZ4</accession>
<evidence type="ECO:0000256" key="1">
    <source>
        <dbReference type="ARBA" id="ARBA00000274"/>
    </source>
</evidence>
<dbReference type="EMBL" id="JAENIG010000001">
    <property type="protein sequence ID" value="MBK1853652.1"/>
    <property type="molecule type" value="Genomic_DNA"/>
</dbReference>
<evidence type="ECO:0000313" key="5">
    <source>
        <dbReference type="Proteomes" id="UP000634206"/>
    </source>
</evidence>
<sequence length="370" mass="41633">MSSHVKPTKIPQERDFTGGMIHSQSCAYIGSTGERDLDHKLLALSKEISGGEDNCLLAEMLISAVRTSRGAVTEGDFKMMNRSLKEMRIANEVFYPYRNCRKISVFGSARTDPEEPEYKAAVEFSDKMREAGFMTITGAGPGIMAAGNEGAGREDSFGLNINLPFEASANAFIAGDEKLVDFNFFFTRKLSFVKESDAVAAFPGGFGTMDEIFETLTLIQTGKAAIYPLVLIDAKGGKYWKFWQQFVVEHLSRLKLISDEDFSLYKVTDDVDEAVEEVVRFYSNFHSYRYCGDRLVIRMQRQLTEEKMKQLAKDFSDIIKSGTFEQSGPLPAEGDEPELDKLARLVFRHRRRNFGRLRQLIDSINEEGAS</sequence>
<dbReference type="InterPro" id="IPR052341">
    <property type="entry name" value="LOG_family_nucleotidases"/>
</dbReference>
<gene>
    <name evidence="4" type="ORF">JIN83_01660</name>
</gene>
<dbReference type="AlphaFoldDB" id="A0AAE2SAZ4"/>
<reference evidence="4" key="1">
    <citation type="submission" date="2021-01" db="EMBL/GenBank/DDBJ databases">
        <title>Modified the classification status of verrucomicrobia.</title>
        <authorList>
            <person name="Feng X."/>
        </authorList>
    </citation>
    <scope>NUCLEOTIDE SEQUENCE</scope>
    <source>
        <strain evidence="4">5K15</strain>
    </source>
</reference>
<dbReference type="GO" id="GO:0008714">
    <property type="term" value="F:AMP nucleosidase activity"/>
    <property type="evidence" value="ECO:0007669"/>
    <property type="project" value="UniProtKB-EC"/>
</dbReference>
<dbReference type="PANTHER" id="PTHR43393:SF2">
    <property type="entry name" value="CYTOKININ RIBOSIDE 5'-MONOPHOSPHATE PHOSPHORIBOHYDROLASE"/>
    <property type="match status" value="1"/>
</dbReference>
<proteinExistence type="predicted"/>
<dbReference type="InterPro" id="IPR031100">
    <property type="entry name" value="LOG_fam"/>
</dbReference>